<sequence length="37" mass="4428">MVKGVRPNFGKVNFRSKFEWFKNCKQIGFTFLLEPYA</sequence>
<dbReference type="Proteomes" id="UP000012117">
    <property type="component" value="Unassembled WGS sequence"/>
</dbReference>
<organism evidence="1 2">
    <name type="scientific">Leptospira interrogans serovar Pyrogenes str. 200701872</name>
    <dbReference type="NCBI Taxonomy" id="1193029"/>
    <lineage>
        <taxon>Bacteria</taxon>
        <taxon>Pseudomonadati</taxon>
        <taxon>Spirochaetota</taxon>
        <taxon>Spirochaetia</taxon>
        <taxon>Leptospirales</taxon>
        <taxon>Leptospiraceae</taxon>
        <taxon>Leptospira</taxon>
    </lineage>
</organism>
<dbReference type="AlphaFoldDB" id="M6ZRL3"/>
<comment type="caution">
    <text evidence="1">The sequence shown here is derived from an EMBL/GenBank/DDBJ whole genome shotgun (WGS) entry which is preliminary data.</text>
</comment>
<dbReference type="BioCyc" id="LINT1193029:G11R4-4909-MONOMER"/>
<dbReference type="EMBL" id="AKWN02000293">
    <property type="protein sequence ID" value="EMP06882.1"/>
    <property type="molecule type" value="Genomic_DNA"/>
</dbReference>
<accession>M6ZRL3</accession>
<protein>
    <submittedName>
        <fullName evidence="1">Uncharacterized protein</fullName>
    </submittedName>
</protein>
<reference evidence="1 2" key="1">
    <citation type="submission" date="2013-01" db="EMBL/GenBank/DDBJ databases">
        <authorList>
            <person name="Harkins D.M."/>
            <person name="Durkin A.S."/>
            <person name="Brinkac L.M."/>
            <person name="Haft D.H."/>
            <person name="Selengut J.D."/>
            <person name="Sanka R."/>
            <person name="DePew J."/>
            <person name="Purushe J."/>
            <person name="Picardeau M."/>
            <person name="Werts C."/>
            <person name="Goarant C."/>
            <person name="Vinetz J.M."/>
            <person name="Sutton G.G."/>
            <person name="Nierman W.C."/>
            <person name="Fouts D.E."/>
        </authorList>
    </citation>
    <scope>NUCLEOTIDE SEQUENCE [LARGE SCALE GENOMIC DNA]</scope>
    <source>
        <strain evidence="1 2">200701872</strain>
    </source>
</reference>
<proteinExistence type="predicted"/>
<evidence type="ECO:0000313" key="2">
    <source>
        <dbReference type="Proteomes" id="UP000012117"/>
    </source>
</evidence>
<evidence type="ECO:0000313" key="1">
    <source>
        <dbReference type="EMBL" id="EMP06882.1"/>
    </source>
</evidence>
<gene>
    <name evidence="1" type="ORF">LEP1GSC124_0284</name>
</gene>
<name>M6ZRL3_LEPIR</name>